<proteinExistence type="predicted"/>
<reference evidence="2 3" key="1">
    <citation type="submission" date="2019-07" db="EMBL/GenBank/DDBJ databases">
        <title>Draft genome assembly of a fouling barnacle, Amphibalanus amphitrite (Darwin, 1854): The first reference genome for Thecostraca.</title>
        <authorList>
            <person name="Kim W."/>
        </authorList>
    </citation>
    <scope>NUCLEOTIDE SEQUENCE [LARGE SCALE GENOMIC DNA]</scope>
    <source>
        <strain evidence="2">SNU_AA5</strain>
        <tissue evidence="2">Soma without cirri and trophi</tissue>
    </source>
</reference>
<feature type="region of interest" description="Disordered" evidence="1">
    <location>
        <begin position="463"/>
        <end position="536"/>
    </location>
</feature>
<feature type="compositionally biased region" description="Low complexity" evidence="1">
    <location>
        <begin position="73"/>
        <end position="109"/>
    </location>
</feature>
<gene>
    <name evidence="2" type="ORF">FJT64_006304</name>
</gene>
<organism evidence="2 3">
    <name type="scientific">Amphibalanus amphitrite</name>
    <name type="common">Striped barnacle</name>
    <name type="synonym">Balanus amphitrite</name>
    <dbReference type="NCBI Taxonomy" id="1232801"/>
    <lineage>
        <taxon>Eukaryota</taxon>
        <taxon>Metazoa</taxon>
        <taxon>Ecdysozoa</taxon>
        <taxon>Arthropoda</taxon>
        <taxon>Crustacea</taxon>
        <taxon>Multicrustacea</taxon>
        <taxon>Cirripedia</taxon>
        <taxon>Thoracica</taxon>
        <taxon>Thoracicalcarea</taxon>
        <taxon>Balanomorpha</taxon>
        <taxon>Balanoidea</taxon>
        <taxon>Balanidae</taxon>
        <taxon>Amphibalaninae</taxon>
        <taxon>Amphibalanus</taxon>
    </lineage>
</organism>
<evidence type="ECO:0008006" key="4">
    <source>
        <dbReference type="Google" id="ProtNLM"/>
    </source>
</evidence>
<keyword evidence="3" id="KW-1185">Reference proteome</keyword>
<dbReference type="OrthoDB" id="6426745at2759"/>
<evidence type="ECO:0000313" key="3">
    <source>
        <dbReference type="Proteomes" id="UP000440578"/>
    </source>
</evidence>
<feature type="compositionally biased region" description="Basic and acidic residues" evidence="1">
    <location>
        <begin position="498"/>
        <end position="509"/>
    </location>
</feature>
<dbReference type="AlphaFoldDB" id="A0A6A4VTH0"/>
<name>A0A6A4VTH0_AMPAM</name>
<feature type="compositionally biased region" description="Acidic residues" evidence="1">
    <location>
        <begin position="522"/>
        <end position="534"/>
    </location>
</feature>
<feature type="region of interest" description="Disordered" evidence="1">
    <location>
        <begin position="1"/>
        <end position="126"/>
    </location>
</feature>
<feature type="compositionally biased region" description="Polar residues" evidence="1">
    <location>
        <begin position="1"/>
        <end position="11"/>
    </location>
</feature>
<comment type="caution">
    <text evidence="2">The sequence shown here is derived from an EMBL/GenBank/DDBJ whole genome shotgun (WGS) entry which is preliminary data.</text>
</comment>
<evidence type="ECO:0000313" key="2">
    <source>
        <dbReference type="EMBL" id="KAF0296249.1"/>
    </source>
</evidence>
<evidence type="ECO:0000256" key="1">
    <source>
        <dbReference type="SAM" id="MobiDB-lite"/>
    </source>
</evidence>
<feature type="region of interest" description="Disordered" evidence="1">
    <location>
        <begin position="346"/>
        <end position="365"/>
    </location>
</feature>
<dbReference type="EMBL" id="VIIS01001578">
    <property type="protein sequence ID" value="KAF0296249.1"/>
    <property type="molecule type" value="Genomic_DNA"/>
</dbReference>
<sequence length="587" mass="63654">MFQAGSISEPWSDSAPVTAADPGAEPAALPATVPEPTSPHDNIEKRSVFPGEGDSPPPEKKSIGSLARQNAFSSSLSSTSSESKRSLGSVARSSSSRSYSKRSLASLARGGLVGSQTLDQHPEDRDKRHIGAFARLAGFGFHGPKRTLASLMGHADEPGDGLGEHKRGLPSIARQGGYGLGEYKRGLPSIARQGGYGQSPQKRPLASIVRQGGFRNYDRRSLVSLVRQGGLMGDQSSEMTSDGIKRSLSSLARQGSVFGWDGPKKRGLSSLARQGGYRMSYESKRNIGSLASQGLYGNRWDGKRNLASVARFSSFGKREPDDEESISSSDFRQSVDDDFEKRGLSSIARQGGFGRNESEDKRSLSSVIRQGGFTSRGVKRSLASLVRQGGFDDGITVMPRPTRFPQYLDDLDISDEFERLPVPPGVGWDYADGRRKRYLSALARLSPRPVSSSSYWPDRELGDRARAVRSSGEAPGAAATKPPSPDSPPPAAAGETSSTERVKPSGEPRVRHKRSLEREALVDSEEPTWDYDDESPARRIPMEVGSTVKRHLGSLVRAYMMPTGRRSGWMARYGRDLLHRPAADTSR</sequence>
<feature type="compositionally biased region" description="Pro residues" evidence="1">
    <location>
        <begin position="482"/>
        <end position="491"/>
    </location>
</feature>
<protein>
    <recommendedName>
        <fullName evidence="4">Neuropeptide-like 1</fullName>
    </recommendedName>
</protein>
<dbReference type="Proteomes" id="UP000440578">
    <property type="component" value="Unassembled WGS sequence"/>
</dbReference>
<accession>A0A6A4VTH0</accession>